<dbReference type="EMBL" id="LAZR01002325">
    <property type="protein sequence ID" value="KKN31484.1"/>
    <property type="molecule type" value="Genomic_DNA"/>
</dbReference>
<dbReference type="AlphaFoldDB" id="A0A0F9PMR6"/>
<comment type="caution">
    <text evidence="1">The sequence shown here is derived from an EMBL/GenBank/DDBJ whole genome shotgun (WGS) entry which is preliminary data.</text>
</comment>
<proteinExistence type="predicted"/>
<evidence type="ECO:0000313" key="1">
    <source>
        <dbReference type="EMBL" id="KKN31484.1"/>
    </source>
</evidence>
<accession>A0A0F9PMR6</accession>
<organism evidence="1">
    <name type="scientific">marine sediment metagenome</name>
    <dbReference type="NCBI Taxonomy" id="412755"/>
    <lineage>
        <taxon>unclassified sequences</taxon>
        <taxon>metagenomes</taxon>
        <taxon>ecological metagenomes</taxon>
    </lineage>
</organism>
<gene>
    <name evidence="1" type="ORF">LCGC14_0823570</name>
</gene>
<protein>
    <submittedName>
        <fullName evidence="1">Uncharacterized protein</fullName>
    </submittedName>
</protein>
<sequence>MSYLADLHYYGLYRYDPFDGLVCGPPKLSGQAARTASTFACVLDHCPVAANKVHTEATTETPTDD</sequence>
<reference evidence="1" key="1">
    <citation type="journal article" date="2015" name="Nature">
        <title>Complex archaea that bridge the gap between prokaryotes and eukaryotes.</title>
        <authorList>
            <person name="Spang A."/>
            <person name="Saw J.H."/>
            <person name="Jorgensen S.L."/>
            <person name="Zaremba-Niedzwiedzka K."/>
            <person name="Martijn J."/>
            <person name="Lind A.E."/>
            <person name="van Eijk R."/>
            <person name="Schleper C."/>
            <person name="Guy L."/>
            <person name="Ettema T.J."/>
        </authorList>
    </citation>
    <scope>NUCLEOTIDE SEQUENCE</scope>
</reference>
<name>A0A0F9PMR6_9ZZZZ</name>